<keyword evidence="3" id="KW-1185">Reference proteome</keyword>
<gene>
    <name evidence="2" type="ORF">K3152_11475</name>
</gene>
<evidence type="ECO:0000313" key="3">
    <source>
        <dbReference type="Proteomes" id="UP000783253"/>
    </source>
</evidence>
<protein>
    <submittedName>
        <fullName evidence="2">Porin family protein</fullName>
    </submittedName>
</protein>
<dbReference type="SUPFAM" id="SSF103515">
    <property type="entry name" value="Autotransporter"/>
    <property type="match status" value="1"/>
</dbReference>
<dbReference type="InterPro" id="IPR036709">
    <property type="entry name" value="Autotransporte_beta_dom_sf"/>
</dbReference>
<dbReference type="Proteomes" id="UP000783253">
    <property type="component" value="Unassembled WGS sequence"/>
</dbReference>
<keyword evidence="1" id="KW-0732">Signal</keyword>
<accession>A0ABS7IZ77</accession>
<dbReference type="EMBL" id="JAIGNK010000003">
    <property type="protein sequence ID" value="MBX7458867.1"/>
    <property type="molecule type" value="Genomic_DNA"/>
</dbReference>
<feature type="chain" id="PRO_5046938049" evidence="1">
    <location>
        <begin position="22"/>
        <end position="219"/>
    </location>
</feature>
<evidence type="ECO:0000313" key="2">
    <source>
        <dbReference type="EMBL" id="MBX7458867.1"/>
    </source>
</evidence>
<proteinExistence type="predicted"/>
<comment type="caution">
    <text evidence="2">The sequence shown here is derived from an EMBL/GenBank/DDBJ whole genome shotgun (WGS) entry which is preliminary data.</text>
</comment>
<reference evidence="2 3" key="1">
    <citation type="submission" date="2021-08" db="EMBL/GenBank/DDBJ databases">
        <title>Comparative Genomics Analysis of the Genus Qipengyuania Reveals Extensive Genetic Diversity and Metabolic Versatility, Including the Description of Fifteen Novel Species.</title>
        <authorList>
            <person name="Liu Y."/>
        </authorList>
    </citation>
    <scope>NUCLEOTIDE SEQUENCE [LARGE SCALE GENOMIC DNA]</scope>
    <source>
        <strain evidence="2 3">1NDH17</strain>
    </source>
</reference>
<name>A0ABS7IZ77_9SPHN</name>
<evidence type="ECO:0000256" key="1">
    <source>
        <dbReference type="SAM" id="SignalP"/>
    </source>
</evidence>
<dbReference type="RefSeq" id="WP_221574227.1">
    <property type="nucleotide sequence ID" value="NZ_JAIGNK010000003.1"/>
</dbReference>
<feature type="signal peptide" evidence="1">
    <location>
        <begin position="1"/>
        <end position="21"/>
    </location>
</feature>
<organism evidence="2 3">
    <name type="scientific">Qipengyuania polymorpha</name>
    <dbReference type="NCBI Taxonomy" id="2867234"/>
    <lineage>
        <taxon>Bacteria</taxon>
        <taxon>Pseudomonadati</taxon>
        <taxon>Pseudomonadota</taxon>
        <taxon>Alphaproteobacteria</taxon>
        <taxon>Sphingomonadales</taxon>
        <taxon>Erythrobacteraceae</taxon>
        <taxon>Qipengyuania</taxon>
    </lineage>
</organism>
<sequence length="219" mass="23749">MKKIVLALAMAGACMPVAAHAQGEYEETDDYVTGAEYKSGFRVEGRVFYETISDPAEIRYEGIYYYQVGETVEFGNGIGVGFEAGYDFPVGENVTVGPYFTYDFSSLETCEEGVCFTAPEYWATGLQVGLASGDTGLLYGKLGYGQQTAALEGSFADGGVIYDVDARDTFGGYNFAIGYEHGFSETIYARGEFGVSGNNDVWGYDLQRLIFGISTGARF</sequence>